<dbReference type="NCBIfam" id="NF006510">
    <property type="entry name" value="PRK08947.1"/>
    <property type="match status" value="1"/>
</dbReference>
<dbReference type="InterPro" id="IPR020616">
    <property type="entry name" value="Thiolase_N"/>
</dbReference>
<dbReference type="OrthoDB" id="9764638at2"/>
<dbReference type="Proteomes" id="UP000335415">
    <property type="component" value="Unassembled WGS sequence"/>
</dbReference>
<evidence type="ECO:0000256" key="10">
    <source>
        <dbReference type="PIRSR" id="PIRSR000429-1"/>
    </source>
</evidence>
<feature type="domain" description="Thiolase N-terminal" evidence="12">
    <location>
        <begin position="5"/>
        <end position="254"/>
    </location>
</feature>
<proteinExistence type="inferred from homology"/>
<evidence type="ECO:0000256" key="5">
    <source>
        <dbReference type="ARBA" id="ARBA00022832"/>
    </source>
</evidence>
<dbReference type="SUPFAM" id="SSF53901">
    <property type="entry name" value="Thiolase-like"/>
    <property type="match status" value="2"/>
</dbReference>
<dbReference type="InterPro" id="IPR016039">
    <property type="entry name" value="Thiolase-like"/>
</dbReference>
<dbReference type="GO" id="GO:0003988">
    <property type="term" value="F:acetyl-CoA C-acyltransferase activity"/>
    <property type="evidence" value="ECO:0007669"/>
    <property type="project" value="UniProtKB-EC"/>
</dbReference>
<evidence type="ECO:0000256" key="9">
    <source>
        <dbReference type="ARBA" id="ARBA00024073"/>
    </source>
</evidence>
<sequence length="387" mass="41369">MEKAVIVDAVRTPMGRSKGGAFRHVRAETLSAHLMRSLSDRNPALEAQQIDDIYWGCVQQTLEQGFNIARNAALLAEIPASVPAVTVNRLCGSSMQALHDAARAIMVGDAQVCLVGGVEHMGHVPMQHGVDFHPGLGKTMAQAATMMGLTAELLARRQRISRELQDQFSARSHQRAHAATTAGDFRREIIATTGHDAEGVLRRIDDDEVIRPETSVAALAALKPVFDTREGTVTAGNSSALSDGASAILVMSESRARELALPIRAVIRSMAVTGCEPSLMGYGPVPATQLALRRARLTLDDIDLFELNEAFAAQALPCIIDLGLLDRLDDKVNLHGGAIALGHPLGCSGTRITVTLLNLMEKRDVKFGLATLCIGLGQGIATVLERI</sequence>
<dbReference type="InterPro" id="IPR020615">
    <property type="entry name" value="Thiolase_acyl_enz_int_AS"/>
</dbReference>
<dbReference type="EMBL" id="VYKJ01000011">
    <property type="protein sequence ID" value="KAA8997262.1"/>
    <property type="molecule type" value="Genomic_DNA"/>
</dbReference>
<dbReference type="Pfam" id="PF02803">
    <property type="entry name" value="Thiolase_C"/>
    <property type="match status" value="1"/>
</dbReference>
<dbReference type="InterPro" id="IPR012805">
    <property type="entry name" value="FadA"/>
</dbReference>
<dbReference type="GO" id="GO:0006635">
    <property type="term" value="P:fatty acid beta-oxidation"/>
    <property type="evidence" value="ECO:0007669"/>
    <property type="project" value="TreeGrafter"/>
</dbReference>
<evidence type="ECO:0000256" key="3">
    <source>
        <dbReference type="ARBA" id="ARBA00022490"/>
    </source>
</evidence>
<dbReference type="InterPro" id="IPR020617">
    <property type="entry name" value="Thiolase_C"/>
</dbReference>
<keyword evidence="5" id="KW-0276">Fatty acid metabolism</keyword>
<dbReference type="FunFam" id="3.40.47.10:FF:000010">
    <property type="entry name" value="Acetyl-CoA acetyltransferase (Thiolase)"/>
    <property type="match status" value="1"/>
</dbReference>
<name>A0A5J5FUP0_9GAMM</name>
<evidence type="ECO:0000259" key="12">
    <source>
        <dbReference type="Pfam" id="PF00108"/>
    </source>
</evidence>
<evidence type="ECO:0000313" key="14">
    <source>
        <dbReference type="EMBL" id="KAA8997262.1"/>
    </source>
</evidence>
<feature type="active site" description="Acyl-thioester intermediate" evidence="10">
    <location>
        <position position="91"/>
    </location>
</feature>
<comment type="pathway">
    <text evidence="1">Lipid metabolism.</text>
</comment>
<dbReference type="PROSITE" id="PS00737">
    <property type="entry name" value="THIOLASE_2"/>
    <property type="match status" value="1"/>
</dbReference>
<dbReference type="Gene3D" id="3.40.47.10">
    <property type="match status" value="2"/>
</dbReference>
<organism evidence="14 15">
    <name type="scientific">Affinibrenneria salicis</name>
    <dbReference type="NCBI Taxonomy" id="2590031"/>
    <lineage>
        <taxon>Bacteria</taxon>
        <taxon>Pseudomonadati</taxon>
        <taxon>Pseudomonadota</taxon>
        <taxon>Gammaproteobacteria</taxon>
        <taxon>Enterobacterales</taxon>
        <taxon>Pectobacteriaceae</taxon>
        <taxon>Affinibrenneria</taxon>
    </lineage>
</organism>
<reference evidence="14 15" key="1">
    <citation type="submission" date="2019-09" db="EMBL/GenBank/DDBJ databases">
        <authorList>
            <person name="Li Y."/>
        </authorList>
    </citation>
    <scope>NUCLEOTIDE SEQUENCE [LARGE SCALE GENOMIC DNA]</scope>
    <source>
        <strain evidence="14 15">L3-3HA</strain>
    </source>
</reference>
<dbReference type="InterPro" id="IPR020610">
    <property type="entry name" value="Thiolase_AS"/>
</dbReference>
<comment type="caution">
    <text evidence="14">The sequence shown here is derived from an EMBL/GenBank/DDBJ whole genome shotgun (WGS) entry which is preliminary data.</text>
</comment>
<dbReference type="AlphaFoldDB" id="A0A5J5FUP0"/>
<dbReference type="GO" id="GO:0005737">
    <property type="term" value="C:cytoplasm"/>
    <property type="evidence" value="ECO:0007669"/>
    <property type="project" value="InterPro"/>
</dbReference>
<keyword evidence="4 11" id="KW-0808">Transferase</keyword>
<dbReference type="EC" id="2.3.1.16" evidence="9"/>
<comment type="similarity">
    <text evidence="2 11">Belongs to the thiolase-like superfamily. Thiolase family.</text>
</comment>
<evidence type="ECO:0000256" key="11">
    <source>
        <dbReference type="RuleBase" id="RU003557"/>
    </source>
</evidence>
<feature type="active site" description="Proton acceptor" evidence="10">
    <location>
        <position position="373"/>
    </location>
</feature>
<keyword evidence="6" id="KW-0442">Lipid degradation</keyword>
<dbReference type="InterPro" id="IPR050215">
    <property type="entry name" value="Thiolase-like_sf_Thiolase"/>
</dbReference>
<dbReference type="PROSITE" id="PS00099">
    <property type="entry name" value="THIOLASE_3"/>
    <property type="match status" value="1"/>
</dbReference>
<dbReference type="InterPro" id="IPR002155">
    <property type="entry name" value="Thiolase"/>
</dbReference>
<dbReference type="Pfam" id="PF00108">
    <property type="entry name" value="Thiolase_N"/>
    <property type="match status" value="1"/>
</dbReference>
<feature type="domain" description="Thiolase C-terminal" evidence="13">
    <location>
        <begin position="262"/>
        <end position="386"/>
    </location>
</feature>
<keyword evidence="15" id="KW-1185">Reference proteome</keyword>
<evidence type="ECO:0000256" key="2">
    <source>
        <dbReference type="ARBA" id="ARBA00010982"/>
    </source>
</evidence>
<feature type="active site" description="Proton acceptor" evidence="10">
    <location>
        <position position="343"/>
    </location>
</feature>
<evidence type="ECO:0000256" key="8">
    <source>
        <dbReference type="ARBA" id="ARBA00023315"/>
    </source>
</evidence>
<dbReference type="PANTHER" id="PTHR43853">
    <property type="entry name" value="3-KETOACYL-COA THIOLASE, PEROXISOMAL"/>
    <property type="match status" value="1"/>
</dbReference>
<keyword evidence="8 11" id="KW-0012">Acyltransferase</keyword>
<evidence type="ECO:0000313" key="15">
    <source>
        <dbReference type="Proteomes" id="UP000335415"/>
    </source>
</evidence>
<dbReference type="PIRSF" id="PIRSF000429">
    <property type="entry name" value="Ac-CoA_Ac_transf"/>
    <property type="match status" value="1"/>
</dbReference>
<keyword evidence="7" id="KW-0443">Lipid metabolism</keyword>
<protein>
    <recommendedName>
        <fullName evidence="9">acetyl-CoA C-acyltransferase</fullName>
        <ecNumber evidence="9">2.3.1.16</ecNumber>
    </recommendedName>
</protein>
<dbReference type="NCBIfam" id="TIGR02445">
    <property type="entry name" value="fadA"/>
    <property type="match status" value="1"/>
</dbReference>
<evidence type="ECO:0000256" key="1">
    <source>
        <dbReference type="ARBA" id="ARBA00005189"/>
    </source>
</evidence>
<accession>A0A5J5FUP0</accession>
<gene>
    <name evidence="14" type="primary">fadA</name>
    <name evidence="14" type="ORF">FJU30_18660</name>
</gene>
<keyword evidence="3" id="KW-0963">Cytoplasm</keyword>
<evidence type="ECO:0000256" key="4">
    <source>
        <dbReference type="ARBA" id="ARBA00022679"/>
    </source>
</evidence>
<evidence type="ECO:0000256" key="7">
    <source>
        <dbReference type="ARBA" id="ARBA00023098"/>
    </source>
</evidence>
<dbReference type="RefSeq" id="WP_150436491.1">
    <property type="nucleotide sequence ID" value="NZ_VYKJ01000011.1"/>
</dbReference>
<dbReference type="GO" id="GO:0010124">
    <property type="term" value="P:phenylacetate catabolic process"/>
    <property type="evidence" value="ECO:0007669"/>
    <property type="project" value="TreeGrafter"/>
</dbReference>
<evidence type="ECO:0000259" key="13">
    <source>
        <dbReference type="Pfam" id="PF02803"/>
    </source>
</evidence>
<evidence type="ECO:0000256" key="6">
    <source>
        <dbReference type="ARBA" id="ARBA00022963"/>
    </source>
</evidence>
<dbReference type="NCBIfam" id="TIGR01930">
    <property type="entry name" value="AcCoA-C-Actrans"/>
    <property type="match status" value="1"/>
</dbReference>
<dbReference type="InterPro" id="IPR020613">
    <property type="entry name" value="Thiolase_CS"/>
</dbReference>
<dbReference type="CDD" id="cd00751">
    <property type="entry name" value="thiolase"/>
    <property type="match status" value="1"/>
</dbReference>
<dbReference type="PROSITE" id="PS00098">
    <property type="entry name" value="THIOLASE_1"/>
    <property type="match status" value="1"/>
</dbReference>
<dbReference type="PANTHER" id="PTHR43853:SF11">
    <property type="entry name" value="3-KETOACYL-COA THIOLASE FADA"/>
    <property type="match status" value="1"/>
</dbReference>